<name>A0ABP8QA04_9BACT</name>
<feature type="domain" description="PKD" evidence="7">
    <location>
        <begin position="819"/>
        <end position="896"/>
    </location>
</feature>
<dbReference type="CDD" id="cd00146">
    <property type="entry name" value="PKD"/>
    <property type="match status" value="1"/>
</dbReference>
<dbReference type="RefSeq" id="WP_208131378.1">
    <property type="nucleotide sequence ID" value="NZ_BAABGQ010000006.1"/>
</dbReference>
<dbReference type="SMART" id="SM00089">
    <property type="entry name" value="PKD"/>
    <property type="match status" value="2"/>
</dbReference>
<feature type="chain" id="PRO_5047009955" description="PKD domain-containing protein" evidence="6">
    <location>
        <begin position="29"/>
        <end position="1260"/>
    </location>
</feature>
<reference evidence="9" key="1">
    <citation type="journal article" date="2019" name="Int. J. Syst. Evol. Microbiol.">
        <title>The Global Catalogue of Microorganisms (GCM) 10K type strain sequencing project: providing services to taxonomists for standard genome sequencing and annotation.</title>
        <authorList>
            <consortium name="The Broad Institute Genomics Platform"/>
            <consortium name="The Broad Institute Genome Sequencing Center for Infectious Disease"/>
            <person name="Wu L."/>
            <person name="Ma J."/>
        </authorList>
    </citation>
    <scope>NUCLEOTIDE SEQUENCE [LARGE SCALE GENOMIC DNA]</scope>
    <source>
        <strain evidence="9">JCM 17841</strain>
    </source>
</reference>
<protein>
    <recommendedName>
        <fullName evidence="7">PKD domain-containing protein</fullName>
    </recommendedName>
</protein>
<dbReference type="Gene3D" id="3.40.50.200">
    <property type="entry name" value="Peptidase S8/S53 domain"/>
    <property type="match status" value="2"/>
</dbReference>
<dbReference type="Pfam" id="PF00082">
    <property type="entry name" value="Peptidase_S8"/>
    <property type="match status" value="1"/>
</dbReference>
<comment type="caution">
    <text evidence="8">The sequence shown here is derived from an EMBL/GenBank/DDBJ whole genome shotgun (WGS) entry which is preliminary data.</text>
</comment>
<organism evidence="8 9">
    <name type="scientific">Hymenobacter ginsengisoli</name>
    <dbReference type="NCBI Taxonomy" id="1051626"/>
    <lineage>
        <taxon>Bacteria</taxon>
        <taxon>Pseudomonadati</taxon>
        <taxon>Bacteroidota</taxon>
        <taxon>Cytophagia</taxon>
        <taxon>Cytophagales</taxon>
        <taxon>Hymenobacteraceae</taxon>
        <taxon>Hymenobacter</taxon>
    </lineage>
</organism>
<dbReference type="CDD" id="cd05562">
    <property type="entry name" value="Peptidases_S53_like"/>
    <property type="match status" value="1"/>
</dbReference>
<dbReference type="SUPFAM" id="SSF49299">
    <property type="entry name" value="PKD domain"/>
    <property type="match status" value="2"/>
</dbReference>
<evidence type="ECO:0000256" key="4">
    <source>
        <dbReference type="PROSITE-ProRule" id="PRU01240"/>
    </source>
</evidence>
<evidence type="ECO:0000256" key="2">
    <source>
        <dbReference type="ARBA" id="ARBA00022801"/>
    </source>
</evidence>
<dbReference type="InterPro" id="IPR000601">
    <property type="entry name" value="PKD_dom"/>
</dbReference>
<evidence type="ECO:0000256" key="6">
    <source>
        <dbReference type="SAM" id="SignalP"/>
    </source>
</evidence>
<dbReference type="PROSITE" id="PS51892">
    <property type="entry name" value="SUBTILASE"/>
    <property type="match status" value="1"/>
</dbReference>
<evidence type="ECO:0000313" key="9">
    <source>
        <dbReference type="Proteomes" id="UP001501243"/>
    </source>
</evidence>
<dbReference type="InterPro" id="IPR000209">
    <property type="entry name" value="Peptidase_S8/S53_dom"/>
</dbReference>
<keyword evidence="6" id="KW-0732">Signal</keyword>
<comment type="similarity">
    <text evidence="4">Belongs to the peptidase S8 family.</text>
</comment>
<dbReference type="PROSITE" id="PS00138">
    <property type="entry name" value="SUBTILASE_SER"/>
    <property type="match status" value="1"/>
</dbReference>
<dbReference type="Pfam" id="PF00801">
    <property type="entry name" value="PKD"/>
    <property type="match status" value="1"/>
</dbReference>
<dbReference type="Pfam" id="PF18911">
    <property type="entry name" value="PKD_4"/>
    <property type="match status" value="1"/>
</dbReference>
<keyword evidence="3" id="KW-0720">Serine protease</keyword>
<keyword evidence="2" id="KW-0378">Hydrolase</keyword>
<dbReference type="Proteomes" id="UP001501243">
    <property type="component" value="Unassembled WGS sequence"/>
</dbReference>
<feature type="signal peptide" evidence="6">
    <location>
        <begin position="1"/>
        <end position="28"/>
    </location>
</feature>
<evidence type="ECO:0000256" key="1">
    <source>
        <dbReference type="ARBA" id="ARBA00022670"/>
    </source>
</evidence>
<evidence type="ECO:0000256" key="3">
    <source>
        <dbReference type="ARBA" id="ARBA00022825"/>
    </source>
</evidence>
<evidence type="ECO:0000256" key="5">
    <source>
        <dbReference type="SAM" id="MobiDB-lite"/>
    </source>
</evidence>
<keyword evidence="1" id="KW-0645">Protease</keyword>
<proteinExistence type="inferred from homology"/>
<dbReference type="InterPro" id="IPR036852">
    <property type="entry name" value="Peptidase_S8/S53_dom_sf"/>
</dbReference>
<evidence type="ECO:0000259" key="7">
    <source>
        <dbReference type="PROSITE" id="PS50093"/>
    </source>
</evidence>
<dbReference type="PROSITE" id="PS50093">
    <property type="entry name" value="PKD"/>
    <property type="match status" value="2"/>
</dbReference>
<dbReference type="InterPro" id="IPR013783">
    <property type="entry name" value="Ig-like_fold"/>
</dbReference>
<dbReference type="EMBL" id="BAABGQ010000006">
    <property type="protein sequence ID" value="GAA4499805.1"/>
    <property type="molecule type" value="Genomic_DNA"/>
</dbReference>
<dbReference type="InterPro" id="IPR035986">
    <property type="entry name" value="PKD_dom_sf"/>
</dbReference>
<comment type="caution">
    <text evidence="4">Lacks conserved residue(s) required for the propagation of feature annotation.</text>
</comment>
<dbReference type="InterPro" id="IPR022409">
    <property type="entry name" value="PKD/Chitinase_dom"/>
</dbReference>
<dbReference type="InterPro" id="IPR034075">
    <property type="entry name" value="Glr3161-like_dom"/>
</dbReference>
<feature type="domain" description="PKD" evidence="7">
    <location>
        <begin position="904"/>
        <end position="984"/>
    </location>
</feature>
<sequence>MQFSILPIFRRLAATGLFALGLSSAAWAQADDPHTPTARQLAPGRAPTATQRLTDQPTDRRSRLSGHLQRLYRQQAGATNRTTADAHLTLRDDFPRLKFNKETSAVLVRITAQDVSALLPGLASRGFQVVSAYPELHFVEGMLPLSQLAPGSQGIEGLVSRGLLGVVPMLKPQVRSGLVTSQADYALEAERVRATRPGLLSGKGVRIGVMSDSFNSTNGAAADVASGDLPATVQVLQDLTDEQRGTDEGRAMSQLIYDLAPGAGLAFSSVYLGEGNFAQQVLALADPAKGNCQILVDDIAYFGEPFYQDGVIAQAINQVVAQRGVAYFSAAGNEADQSYENNAPQFVQATLGTRAAARLNFDVSGATTDVTQRITLTNSQEFFPTLEWSDPYYTASGVKTDLDMYLIAVKNGVAADTVARSDDNNIKSQTPLEMLDYTNDATTSGTTTFDFVIVRRAGTADPARLKYVNNGTAGAGPSEWETSSPTLVGHAAAASAQAVGAVAYTNQRTAEYFTSKGGALPFLFSPTGTALAAVEYRQKPDIASIDGTDTSFFGTQDTDRNGYPNFYGTSAAAPHAAAVAALLREAVPGLTPAQVYSRLVGAARLLGSSATDPYTGAGLIDAFTAIYGPVVAQAPPAVQDLEKGALPPSWLVNSTGAGRVQVRTTLGPASGRYHLVLDAPFTGSSASVSLNEVTWHLTGTAGASLQLTFRERKLASETDEAMPTQFTTRSNTDGVALSVDGGTSWYRLVDLTGTNATTTYQTKTVSLTQFAATNGLTLGNDVRLRFQQYSGTQLNSVSVASQRGRLFDDIAVTSTVAAPIPLYTATPTVGCPGLTVAFADTSALRPTAWSWTFPGGTPATSTLRNPTVVYNTPGHYGVTLSVSNANGTSARTDTGVVFVYGRAPLATPVASRASVCPGGVVSFSSTASYCPASYAWSFPGGSPSSSTAASPGNVTYATAGTYTATLVVSNAYGSNAYSLPVEVTTGRTIPFAENFDASLALPAGWTLVNPDGKFAWAVRDTTINRQGVRSHVLRAPFAFDPKIGERDAVYTPSLNLTSVSLPTLLFDVAYATAIDSKTGTVSADSLLVQVADACTGAVLGRPYAKGQATLPTAATRDYLFIPKSAADWRQERIDLSPYIGRSVVLRFVGVNNYGNSLYIDNVQVGGNLLALTTAASIVGLEAWPNPTPAGTSLHVRLPAFTGTVSLRLVDNLGRVVWQEQVQQSGLALERTLQLGLAPGLYSLLYAPAGGTPAARRIVFE</sequence>
<accession>A0ABP8QA04</accession>
<evidence type="ECO:0000313" key="8">
    <source>
        <dbReference type="EMBL" id="GAA4499805.1"/>
    </source>
</evidence>
<keyword evidence="9" id="KW-1185">Reference proteome</keyword>
<dbReference type="Gene3D" id="2.60.40.10">
    <property type="entry name" value="Immunoglobulins"/>
    <property type="match status" value="2"/>
</dbReference>
<gene>
    <name evidence="8" type="ORF">GCM10023172_19010</name>
</gene>
<feature type="region of interest" description="Disordered" evidence="5">
    <location>
        <begin position="31"/>
        <end position="64"/>
    </location>
</feature>
<dbReference type="SUPFAM" id="SSF52743">
    <property type="entry name" value="Subtilisin-like"/>
    <property type="match status" value="1"/>
</dbReference>
<dbReference type="InterPro" id="IPR023828">
    <property type="entry name" value="Peptidase_S8_Ser-AS"/>
</dbReference>